<comment type="caution">
    <text evidence="1">The sequence shown here is derived from an EMBL/GenBank/DDBJ whole genome shotgun (WGS) entry which is preliminary data.</text>
</comment>
<evidence type="ECO:0000313" key="2">
    <source>
        <dbReference type="Proteomes" id="UP001062846"/>
    </source>
</evidence>
<evidence type="ECO:0000313" key="1">
    <source>
        <dbReference type="EMBL" id="KAI8535798.1"/>
    </source>
</evidence>
<dbReference type="EMBL" id="CM046397">
    <property type="protein sequence ID" value="KAI8535798.1"/>
    <property type="molecule type" value="Genomic_DNA"/>
</dbReference>
<gene>
    <name evidence="1" type="ORF">RHMOL_Rhmol10G0202100</name>
</gene>
<dbReference type="Proteomes" id="UP001062846">
    <property type="component" value="Chromosome 10"/>
</dbReference>
<protein>
    <submittedName>
        <fullName evidence="1">Uncharacterized protein</fullName>
    </submittedName>
</protein>
<accession>A0ACC0M631</accession>
<organism evidence="1 2">
    <name type="scientific">Rhododendron molle</name>
    <name type="common">Chinese azalea</name>
    <name type="synonym">Azalea mollis</name>
    <dbReference type="NCBI Taxonomy" id="49168"/>
    <lineage>
        <taxon>Eukaryota</taxon>
        <taxon>Viridiplantae</taxon>
        <taxon>Streptophyta</taxon>
        <taxon>Embryophyta</taxon>
        <taxon>Tracheophyta</taxon>
        <taxon>Spermatophyta</taxon>
        <taxon>Magnoliopsida</taxon>
        <taxon>eudicotyledons</taxon>
        <taxon>Gunneridae</taxon>
        <taxon>Pentapetalae</taxon>
        <taxon>asterids</taxon>
        <taxon>Ericales</taxon>
        <taxon>Ericaceae</taxon>
        <taxon>Ericoideae</taxon>
        <taxon>Rhodoreae</taxon>
        <taxon>Rhododendron</taxon>
    </lineage>
</organism>
<reference evidence="1" key="1">
    <citation type="submission" date="2022-02" db="EMBL/GenBank/DDBJ databases">
        <title>Plant Genome Project.</title>
        <authorList>
            <person name="Zhang R.-G."/>
        </authorList>
    </citation>
    <scope>NUCLEOTIDE SEQUENCE</scope>
    <source>
        <strain evidence="1">AT1</strain>
    </source>
</reference>
<sequence>MVIRGEEPRFVEIQCAGRGSRCDTHGVTFGDPDILYWWRRWYNVSDLLDEQGELYTLEAFGAEELARKEEEKEL</sequence>
<keyword evidence="2" id="KW-1185">Reference proteome</keyword>
<name>A0ACC0M631_RHOML</name>
<proteinExistence type="predicted"/>